<dbReference type="Pfam" id="PF13808">
    <property type="entry name" value="DDE_Tnp_1_assoc"/>
    <property type="match status" value="1"/>
</dbReference>
<accession>A0ABQ3V8D1</accession>
<dbReference type="InterPro" id="IPR047647">
    <property type="entry name" value="ISAs1_transpos"/>
</dbReference>
<organism evidence="3 4">
    <name type="scientific">Dictyobacter formicarum</name>
    <dbReference type="NCBI Taxonomy" id="2778368"/>
    <lineage>
        <taxon>Bacteria</taxon>
        <taxon>Bacillati</taxon>
        <taxon>Chloroflexota</taxon>
        <taxon>Ktedonobacteria</taxon>
        <taxon>Ktedonobacterales</taxon>
        <taxon>Dictyobacteraceae</taxon>
        <taxon>Dictyobacter</taxon>
    </lineage>
</organism>
<dbReference type="EMBL" id="BNJJ01000001">
    <property type="protein sequence ID" value="GHO82392.1"/>
    <property type="molecule type" value="Genomic_DNA"/>
</dbReference>
<dbReference type="Pfam" id="PF01609">
    <property type="entry name" value="DDE_Tnp_1"/>
    <property type="match status" value="1"/>
</dbReference>
<evidence type="ECO:0000313" key="3">
    <source>
        <dbReference type="EMBL" id="GHO82392.1"/>
    </source>
</evidence>
<feature type="domain" description="H repeat-associated protein N-terminal" evidence="2">
    <location>
        <begin position="27"/>
        <end position="104"/>
    </location>
</feature>
<protein>
    <submittedName>
        <fullName evidence="3">ISAs1 family transposase</fullName>
    </submittedName>
</protein>
<dbReference type="InterPro" id="IPR032806">
    <property type="entry name" value="YbfD_N"/>
</dbReference>
<dbReference type="RefSeq" id="WP_201360077.1">
    <property type="nucleotide sequence ID" value="NZ_BNJJ01000001.1"/>
</dbReference>
<reference evidence="3 4" key="1">
    <citation type="journal article" date="2021" name="Int. J. Syst. Evol. Microbiol.">
        <title>Reticulibacter mediterranei gen. nov., sp. nov., within the new family Reticulibacteraceae fam. nov., and Ktedonospora formicarum gen. nov., sp. nov., Ktedonobacter robiniae sp. nov., Dictyobacter formicarum sp. nov. and Dictyobacter arantiisoli sp. nov., belonging to the class Ktedonobacteria.</title>
        <authorList>
            <person name="Yabe S."/>
            <person name="Zheng Y."/>
            <person name="Wang C.M."/>
            <person name="Sakai Y."/>
            <person name="Abe K."/>
            <person name="Yokota A."/>
            <person name="Donadio S."/>
            <person name="Cavaletti L."/>
            <person name="Monciardini P."/>
        </authorList>
    </citation>
    <scope>NUCLEOTIDE SEQUENCE [LARGE SCALE GENOMIC DNA]</scope>
    <source>
        <strain evidence="3 4">SOSP1-9</strain>
    </source>
</reference>
<dbReference type="PANTHER" id="PTHR30298">
    <property type="entry name" value="H REPEAT-ASSOCIATED PREDICTED TRANSPOSASE"/>
    <property type="match status" value="1"/>
</dbReference>
<evidence type="ECO:0000313" key="4">
    <source>
        <dbReference type="Proteomes" id="UP000635565"/>
    </source>
</evidence>
<gene>
    <name evidence="3" type="ORF">KSZ_03980</name>
</gene>
<feature type="domain" description="Transposase IS4-like" evidence="1">
    <location>
        <begin position="138"/>
        <end position="268"/>
    </location>
</feature>
<evidence type="ECO:0000259" key="2">
    <source>
        <dbReference type="Pfam" id="PF13808"/>
    </source>
</evidence>
<proteinExistence type="predicted"/>
<dbReference type="NCBIfam" id="NF033564">
    <property type="entry name" value="transpos_ISAs1"/>
    <property type="match status" value="1"/>
</dbReference>
<dbReference type="InterPro" id="IPR051698">
    <property type="entry name" value="Transposase_11-like"/>
</dbReference>
<keyword evidence="4" id="KW-1185">Reference proteome</keyword>
<dbReference type="PANTHER" id="PTHR30298:SF0">
    <property type="entry name" value="PROTEIN YBFL-RELATED"/>
    <property type="match status" value="1"/>
</dbReference>
<evidence type="ECO:0000259" key="1">
    <source>
        <dbReference type="Pfam" id="PF01609"/>
    </source>
</evidence>
<dbReference type="Proteomes" id="UP000635565">
    <property type="component" value="Unassembled WGS sequence"/>
</dbReference>
<comment type="caution">
    <text evidence="3">The sequence shown here is derived from an EMBL/GenBank/DDBJ whole genome shotgun (WGS) entry which is preliminary data.</text>
</comment>
<dbReference type="InterPro" id="IPR002559">
    <property type="entry name" value="Transposase_11"/>
</dbReference>
<name>A0ABQ3V8D1_9CHLR</name>
<sequence>MDYTTLMAQVECMPELKDIDAHSLYATFEQIQDGRGKRGIRYPLALLLSLIVLAKLAGMDTMNGVVEWVRHRGAWLDTLFGTSYRRWPCFSTNVYALGKLDPQEASFLLSSALLRLQAESHAQQGTYQRGRQRDERLHEHVAFDGKALRGTYGHQDPEQASVHLCAFYEVKTGVVLAQRNEREKENEISALKEMLTPDLIKGRILSADAMHTQRFFCQQVTLGGGHYVLIAKDNQPTLWEDLKLFFGDHAPDVRWQSHRDVSNGHGRLDIRVTTCSPDLRDYLAQDWCGIEQVFCLERTSIQKGKPTSREVHYGITSLSPIRIKLSIVPNRVPPTEVGRCWDGFGVFECDSPISSHAQLNARPVLPSLHIRQP</sequence>